<feature type="signal peptide" evidence="2">
    <location>
        <begin position="1"/>
        <end position="21"/>
    </location>
</feature>
<feature type="chain" id="PRO_5038445383" evidence="2">
    <location>
        <begin position="22"/>
        <end position="57"/>
    </location>
</feature>
<evidence type="ECO:0000313" key="4">
    <source>
        <dbReference type="Proteomes" id="UP000184501"/>
    </source>
</evidence>
<evidence type="ECO:0000256" key="2">
    <source>
        <dbReference type="SAM" id="SignalP"/>
    </source>
</evidence>
<protein>
    <submittedName>
        <fullName evidence="3">Uncharacterized protein</fullName>
    </submittedName>
</protein>
<dbReference type="AlphaFoldDB" id="A0A1M5EVA2"/>
<gene>
    <name evidence="3" type="ORF">SAMN05444320_105151</name>
</gene>
<reference evidence="3 4" key="1">
    <citation type="submission" date="2016-11" db="EMBL/GenBank/DDBJ databases">
        <authorList>
            <person name="Jaros S."/>
            <person name="Januszkiewicz K."/>
            <person name="Wedrychowicz H."/>
        </authorList>
    </citation>
    <scope>NUCLEOTIDE SEQUENCE [LARGE SCALE GENOMIC DNA]</scope>
    <source>
        <strain evidence="3 4">DSM 44523</strain>
    </source>
</reference>
<feature type="compositionally biased region" description="Polar residues" evidence="1">
    <location>
        <begin position="40"/>
        <end position="50"/>
    </location>
</feature>
<sequence>MCRSQSTFLTTTACLLAMLYATTPGPVRTTAAPGNDALTARTSISTTSDPDGNPWHG</sequence>
<organism evidence="3 4">
    <name type="scientific">Streptoalloteichus hindustanus</name>
    <dbReference type="NCBI Taxonomy" id="2017"/>
    <lineage>
        <taxon>Bacteria</taxon>
        <taxon>Bacillati</taxon>
        <taxon>Actinomycetota</taxon>
        <taxon>Actinomycetes</taxon>
        <taxon>Pseudonocardiales</taxon>
        <taxon>Pseudonocardiaceae</taxon>
        <taxon>Streptoalloteichus</taxon>
    </lineage>
</organism>
<evidence type="ECO:0000256" key="1">
    <source>
        <dbReference type="SAM" id="MobiDB-lite"/>
    </source>
</evidence>
<dbReference type="EMBL" id="FQVN01000005">
    <property type="protein sequence ID" value="SHF83099.1"/>
    <property type="molecule type" value="Genomic_DNA"/>
</dbReference>
<evidence type="ECO:0000313" key="3">
    <source>
        <dbReference type="EMBL" id="SHF83099.1"/>
    </source>
</evidence>
<name>A0A1M5EVA2_STRHI</name>
<keyword evidence="4" id="KW-1185">Reference proteome</keyword>
<feature type="region of interest" description="Disordered" evidence="1">
    <location>
        <begin position="25"/>
        <end position="57"/>
    </location>
</feature>
<dbReference type="STRING" id="2017.SAMN05444320_105151"/>
<keyword evidence="2" id="KW-0732">Signal</keyword>
<dbReference type="Proteomes" id="UP000184501">
    <property type="component" value="Unassembled WGS sequence"/>
</dbReference>
<proteinExistence type="predicted"/>
<accession>A0A1M5EVA2</accession>